<comment type="function">
    <text evidence="5">Methylates the class 1 translation termination release factors RF1/PrfA and RF2/PrfB on the glutamine residue of the universally conserved GGQ motif.</text>
</comment>
<feature type="binding site" evidence="5">
    <location>
        <position position="172"/>
    </location>
    <ligand>
        <name>S-adenosyl-L-methionine</name>
        <dbReference type="ChEBI" id="CHEBI:59789"/>
    </ligand>
</feature>
<dbReference type="eggNOG" id="COG2890">
    <property type="taxonomic scope" value="Bacteria"/>
</dbReference>
<dbReference type="HAMAP" id="MF_02126">
    <property type="entry name" value="RF_methyltr_PrmC"/>
    <property type="match status" value="1"/>
</dbReference>
<evidence type="ECO:0000259" key="6">
    <source>
        <dbReference type="Pfam" id="PF05175"/>
    </source>
</evidence>
<dbReference type="GO" id="GO:0003676">
    <property type="term" value="F:nucleic acid binding"/>
    <property type="evidence" value="ECO:0007669"/>
    <property type="project" value="InterPro"/>
</dbReference>
<dbReference type="NCBIfam" id="TIGR03534">
    <property type="entry name" value="RF_mod_PrmC"/>
    <property type="match status" value="1"/>
</dbReference>
<feature type="binding site" evidence="5">
    <location>
        <position position="145"/>
    </location>
    <ligand>
        <name>S-adenosyl-L-methionine</name>
        <dbReference type="ChEBI" id="CHEBI:59789"/>
    </ligand>
</feature>
<dbReference type="InterPro" id="IPR004556">
    <property type="entry name" value="HemK-like"/>
</dbReference>
<dbReference type="Gene3D" id="3.40.50.150">
    <property type="entry name" value="Vaccinia Virus protein VP39"/>
    <property type="match status" value="1"/>
</dbReference>
<dbReference type="InterPro" id="IPR040758">
    <property type="entry name" value="PrmC_N"/>
</dbReference>
<organism evidence="8 9">
    <name type="scientific">Pontibacillus litoralis JSM 072002</name>
    <dbReference type="NCBI Taxonomy" id="1385512"/>
    <lineage>
        <taxon>Bacteria</taxon>
        <taxon>Bacillati</taxon>
        <taxon>Bacillota</taxon>
        <taxon>Bacilli</taxon>
        <taxon>Bacillales</taxon>
        <taxon>Bacillaceae</taxon>
        <taxon>Pontibacillus</taxon>
    </lineage>
</organism>
<keyword evidence="2 5" id="KW-0808">Transferase</keyword>
<dbReference type="InterPro" id="IPR002052">
    <property type="entry name" value="DNA_methylase_N6_adenine_CS"/>
</dbReference>
<evidence type="ECO:0000256" key="4">
    <source>
        <dbReference type="ARBA" id="ARBA00048391"/>
    </source>
</evidence>
<feature type="binding site" evidence="5">
    <location>
        <begin position="189"/>
        <end position="192"/>
    </location>
    <ligand>
        <name>substrate</name>
    </ligand>
</feature>
<accession>A0A0A5G329</accession>
<keyword evidence="1 5" id="KW-0489">Methyltransferase</keyword>
<comment type="catalytic activity">
    <reaction evidence="4 5">
        <text>L-glutaminyl-[peptide chain release factor] + S-adenosyl-L-methionine = N(5)-methyl-L-glutaminyl-[peptide chain release factor] + S-adenosyl-L-homocysteine + H(+)</text>
        <dbReference type="Rhea" id="RHEA:42896"/>
        <dbReference type="Rhea" id="RHEA-COMP:10271"/>
        <dbReference type="Rhea" id="RHEA-COMP:10272"/>
        <dbReference type="ChEBI" id="CHEBI:15378"/>
        <dbReference type="ChEBI" id="CHEBI:30011"/>
        <dbReference type="ChEBI" id="CHEBI:57856"/>
        <dbReference type="ChEBI" id="CHEBI:59789"/>
        <dbReference type="ChEBI" id="CHEBI:61891"/>
        <dbReference type="EC" id="2.1.1.297"/>
    </reaction>
</comment>
<dbReference type="PANTHER" id="PTHR18895:SF74">
    <property type="entry name" value="MTRF1L RELEASE FACTOR GLUTAMINE METHYLTRANSFERASE"/>
    <property type="match status" value="1"/>
</dbReference>
<evidence type="ECO:0000256" key="5">
    <source>
        <dbReference type="HAMAP-Rule" id="MF_02126"/>
    </source>
</evidence>
<keyword evidence="3 5" id="KW-0949">S-adenosyl-L-methionine</keyword>
<dbReference type="NCBIfam" id="TIGR00536">
    <property type="entry name" value="hemK_fam"/>
    <property type="match status" value="1"/>
</dbReference>
<sequence length="285" mass="32242">MTEPRTIFEVRRWASLFLQENDREVGVGERLIQHHLQKSRVQLLANGSEPIEHQQFMAIQQDIKRHVSDGTPVQHLIGSEQFYGRTFRVNPHVLIPRPETEELIVGILDRVSAKERSFIDLGTGSGVLAITLAKELPDATVFASDLSPEALEVAVQNAHHLQADVSFSEGDFLQPFINNGQKFDVVVSNPPYIPETERDNLSDVVREHDPHMALFAEDNGLAAYKRIVTQLPYVMKDKTLLALEIGHDQGESVPFLIQQHFPKAFVEVVKDINQHNRMVFAWLSS</sequence>
<dbReference type="EC" id="2.1.1.297" evidence="5"/>
<dbReference type="InterPro" id="IPR050320">
    <property type="entry name" value="N5-glutamine_MTase"/>
</dbReference>
<comment type="similarity">
    <text evidence="5">Belongs to the protein N5-glutamine methyltransferase family. PrmC subfamily.</text>
</comment>
<dbReference type="CDD" id="cd02440">
    <property type="entry name" value="AdoMet_MTases"/>
    <property type="match status" value="1"/>
</dbReference>
<feature type="domain" description="Release factor glutamine methyltransferase N-terminal" evidence="7">
    <location>
        <begin position="9"/>
        <end position="78"/>
    </location>
</feature>
<dbReference type="Proteomes" id="UP000030401">
    <property type="component" value="Unassembled WGS sequence"/>
</dbReference>
<dbReference type="SUPFAM" id="SSF53335">
    <property type="entry name" value="S-adenosyl-L-methionine-dependent methyltransferases"/>
    <property type="match status" value="1"/>
</dbReference>
<evidence type="ECO:0000313" key="9">
    <source>
        <dbReference type="Proteomes" id="UP000030401"/>
    </source>
</evidence>
<feature type="domain" description="Methyltransferase small" evidence="6">
    <location>
        <begin position="111"/>
        <end position="196"/>
    </location>
</feature>
<comment type="caution">
    <text evidence="8">The sequence shown here is derived from an EMBL/GenBank/DDBJ whole genome shotgun (WGS) entry which is preliminary data.</text>
</comment>
<evidence type="ECO:0000313" key="8">
    <source>
        <dbReference type="EMBL" id="KGX86459.1"/>
    </source>
</evidence>
<dbReference type="EMBL" id="AVPG01000013">
    <property type="protein sequence ID" value="KGX86459.1"/>
    <property type="molecule type" value="Genomic_DNA"/>
</dbReference>
<dbReference type="InterPro" id="IPR019874">
    <property type="entry name" value="RF_methyltr_PrmC"/>
</dbReference>
<dbReference type="PROSITE" id="PS00092">
    <property type="entry name" value="N6_MTASE"/>
    <property type="match status" value="1"/>
</dbReference>
<dbReference type="InterPro" id="IPR029063">
    <property type="entry name" value="SAM-dependent_MTases_sf"/>
</dbReference>
<dbReference type="OrthoDB" id="9800643at2"/>
<dbReference type="Pfam" id="PF17827">
    <property type="entry name" value="PrmC_N"/>
    <property type="match status" value="1"/>
</dbReference>
<evidence type="ECO:0000256" key="2">
    <source>
        <dbReference type="ARBA" id="ARBA00022679"/>
    </source>
</evidence>
<dbReference type="AlphaFoldDB" id="A0A0A5G329"/>
<dbReference type="InterPro" id="IPR007848">
    <property type="entry name" value="Small_mtfrase_dom"/>
</dbReference>
<gene>
    <name evidence="5" type="primary">prmC</name>
    <name evidence="8" type="ORF">N784_04710</name>
</gene>
<feature type="binding site" evidence="5">
    <location>
        <begin position="122"/>
        <end position="126"/>
    </location>
    <ligand>
        <name>S-adenosyl-L-methionine</name>
        <dbReference type="ChEBI" id="CHEBI:59789"/>
    </ligand>
</feature>
<feature type="binding site" evidence="5">
    <location>
        <position position="189"/>
    </location>
    <ligand>
        <name>S-adenosyl-L-methionine</name>
        <dbReference type="ChEBI" id="CHEBI:59789"/>
    </ligand>
</feature>
<dbReference type="Pfam" id="PF05175">
    <property type="entry name" value="MTS"/>
    <property type="match status" value="1"/>
</dbReference>
<dbReference type="STRING" id="1385512.N784_04710"/>
<name>A0A0A5G329_9BACI</name>
<protein>
    <recommendedName>
        <fullName evidence="5">Release factor glutamine methyltransferase</fullName>
        <shortName evidence="5">RF MTase</shortName>
        <ecNumber evidence="5">2.1.1.297</ecNumber>
    </recommendedName>
    <alternativeName>
        <fullName evidence="5">N5-glutamine methyltransferase PrmC</fullName>
    </alternativeName>
    <alternativeName>
        <fullName evidence="5">Protein-(glutamine-N5) MTase PrmC</fullName>
    </alternativeName>
    <alternativeName>
        <fullName evidence="5">Protein-glutamine N-methyltransferase PrmC</fullName>
    </alternativeName>
</protein>
<dbReference type="RefSeq" id="WP_036834436.1">
    <property type="nucleotide sequence ID" value="NZ_AVPG01000013.1"/>
</dbReference>
<reference evidence="8 9" key="1">
    <citation type="submission" date="2013-08" db="EMBL/GenBank/DDBJ databases">
        <authorList>
            <person name="Huang J."/>
            <person name="Wang G."/>
        </authorList>
    </citation>
    <scope>NUCLEOTIDE SEQUENCE [LARGE SCALE GENOMIC DNA]</scope>
    <source>
        <strain evidence="8 9">JSM 072002</strain>
    </source>
</reference>
<keyword evidence="9" id="KW-1185">Reference proteome</keyword>
<proteinExistence type="inferred from homology"/>
<evidence type="ECO:0000256" key="3">
    <source>
        <dbReference type="ARBA" id="ARBA00022691"/>
    </source>
</evidence>
<evidence type="ECO:0000259" key="7">
    <source>
        <dbReference type="Pfam" id="PF17827"/>
    </source>
</evidence>
<evidence type="ECO:0000256" key="1">
    <source>
        <dbReference type="ARBA" id="ARBA00022603"/>
    </source>
</evidence>
<dbReference type="GO" id="GO:0102559">
    <property type="term" value="F:peptide chain release factor N(5)-glutamine methyltransferase activity"/>
    <property type="evidence" value="ECO:0007669"/>
    <property type="project" value="UniProtKB-EC"/>
</dbReference>
<dbReference type="GO" id="GO:0032259">
    <property type="term" value="P:methylation"/>
    <property type="evidence" value="ECO:0007669"/>
    <property type="project" value="UniProtKB-KW"/>
</dbReference>
<dbReference type="Gene3D" id="1.10.8.10">
    <property type="entry name" value="DNA helicase RuvA subunit, C-terminal domain"/>
    <property type="match status" value="1"/>
</dbReference>
<dbReference type="PANTHER" id="PTHR18895">
    <property type="entry name" value="HEMK METHYLTRANSFERASE"/>
    <property type="match status" value="1"/>
</dbReference>